<accession>A0AB34FAD3</accession>
<sequence>MPIVQDVVAEHPYAFKMLRQKWPPVFARDHNSPNVRLPLWRRVPRIGVDVEVRSDLIVEVCAINGLGPDPMQNEREPDQPGMGGTCPEKIG</sequence>
<evidence type="ECO:0000313" key="3">
    <source>
        <dbReference type="Proteomes" id="UP001163105"/>
    </source>
</evidence>
<organism evidence="2 3">
    <name type="scientific">Purpureocillium lavendulum</name>
    <dbReference type="NCBI Taxonomy" id="1247861"/>
    <lineage>
        <taxon>Eukaryota</taxon>
        <taxon>Fungi</taxon>
        <taxon>Dikarya</taxon>
        <taxon>Ascomycota</taxon>
        <taxon>Pezizomycotina</taxon>
        <taxon>Sordariomycetes</taxon>
        <taxon>Hypocreomycetidae</taxon>
        <taxon>Hypocreales</taxon>
        <taxon>Ophiocordycipitaceae</taxon>
        <taxon>Purpureocillium</taxon>
    </lineage>
</organism>
<reference evidence="2" key="1">
    <citation type="submission" date="2023-01" db="EMBL/GenBank/DDBJ databases">
        <title>The growth and conidiation of Purpureocillium lavendulum are regulated by nitrogen source and histone H3K14 acetylation.</title>
        <authorList>
            <person name="Tang P."/>
            <person name="Han J."/>
            <person name="Zhang C."/>
            <person name="Tang P."/>
            <person name="Qi F."/>
            <person name="Zhang K."/>
            <person name="Liang L."/>
        </authorList>
    </citation>
    <scope>NUCLEOTIDE SEQUENCE</scope>
    <source>
        <strain evidence="2">YMF1.00683</strain>
    </source>
</reference>
<evidence type="ECO:0000256" key="1">
    <source>
        <dbReference type="SAM" id="MobiDB-lite"/>
    </source>
</evidence>
<proteinExistence type="predicted"/>
<dbReference type="AlphaFoldDB" id="A0AB34FAD3"/>
<dbReference type="EMBL" id="JAQHRD010000040">
    <property type="protein sequence ID" value="KAJ6436028.1"/>
    <property type="molecule type" value="Genomic_DNA"/>
</dbReference>
<feature type="region of interest" description="Disordered" evidence="1">
    <location>
        <begin position="67"/>
        <end position="91"/>
    </location>
</feature>
<evidence type="ECO:0000313" key="2">
    <source>
        <dbReference type="EMBL" id="KAJ6436028.1"/>
    </source>
</evidence>
<keyword evidence="3" id="KW-1185">Reference proteome</keyword>
<protein>
    <submittedName>
        <fullName evidence="2">Uncharacterized protein</fullName>
    </submittedName>
</protein>
<gene>
    <name evidence="2" type="ORF">O9K51_11448</name>
</gene>
<comment type="caution">
    <text evidence="2">The sequence shown here is derived from an EMBL/GenBank/DDBJ whole genome shotgun (WGS) entry which is preliminary data.</text>
</comment>
<dbReference type="Proteomes" id="UP001163105">
    <property type="component" value="Unassembled WGS sequence"/>
</dbReference>
<name>A0AB34FAD3_9HYPO</name>